<gene>
    <name evidence="1" type="ORF">GCM10009843_03640</name>
</gene>
<evidence type="ECO:0000313" key="1">
    <source>
        <dbReference type="EMBL" id="GAA2114860.1"/>
    </source>
</evidence>
<name>A0ABP5JAF7_9ACTN</name>
<evidence type="ECO:0000313" key="2">
    <source>
        <dbReference type="Proteomes" id="UP001500575"/>
    </source>
</evidence>
<reference evidence="2" key="1">
    <citation type="journal article" date="2019" name="Int. J. Syst. Evol. Microbiol.">
        <title>The Global Catalogue of Microorganisms (GCM) 10K type strain sequencing project: providing services to taxonomists for standard genome sequencing and annotation.</title>
        <authorList>
            <consortium name="The Broad Institute Genomics Platform"/>
            <consortium name="The Broad Institute Genome Sequencing Center for Infectious Disease"/>
            <person name="Wu L."/>
            <person name="Ma J."/>
        </authorList>
    </citation>
    <scope>NUCLEOTIDE SEQUENCE [LARGE SCALE GENOMIC DNA]</scope>
    <source>
        <strain evidence="2">JCM 16021</strain>
    </source>
</reference>
<proteinExistence type="predicted"/>
<keyword evidence="2" id="KW-1185">Reference proteome</keyword>
<comment type="caution">
    <text evidence="1">The sequence shown here is derived from an EMBL/GenBank/DDBJ whole genome shotgun (WGS) entry which is preliminary data.</text>
</comment>
<accession>A0ABP5JAF7</accession>
<protein>
    <submittedName>
        <fullName evidence="1">Uncharacterized protein</fullName>
    </submittedName>
</protein>
<dbReference type="EMBL" id="BAAAQQ010000002">
    <property type="protein sequence ID" value="GAA2114860.1"/>
    <property type="molecule type" value="Genomic_DNA"/>
</dbReference>
<dbReference type="Proteomes" id="UP001500575">
    <property type="component" value="Unassembled WGS sequence"/>
</dbReference>
<sequence>MNWSHVGIGMLHPMAIATADDAASAVDGSSRSVDALHQQQRASASIRRLWDEDHDDFLGLCLTGTSELEDGRLCQA</sequence>
<organism evidence="1 2">
    <name type="scientific">Nocardioides bigeumensis</name>
    <dbReference type="NCBI Taxonomy" id="433657"/>
    <lineage>
        <taxon>Bacteria</taxon>
        <taxon>Bacillati</taxon>
        <taxon>Actinomycetota</taxon>
        <taxon>Actinomycetes</taxon>
        <taxon>Propionibacteriales</taxon>
        <taxon>Nocardioidaceae</taxon>
        <taxon>Nocardioides</taxon>
    </lineage>
</organism>